<feature type="domain" description="KIND" evidence="3">
    <location>
        <begin position="37"/>
        <end position="217"/>
    </location>
</feature>
<dbReference type="FunFam" id="1.10.510.10:FF:000529">
    <property type="entry name" value="Kinase non-catalytic C-lobe domain-containing 1"/>
    <property type="match status" value="1"/>
</dbReference>
<dbReference type="PROSITE" id="PS51377">
    <property type="entry name" value="KIND"/>
    <property type="match status" value="2"/>
</dbReference>
<organism evidence="4 5">
    <name type="scientific">Catagonus wagneri</name>
    <name type="common">Chacoan peccary</name>
    <dbReference type="NCBI Taxonomy" id="51154"/>
    <lineage>
        <taxon>Eukaryota</taxon>
        <taxon>Metazoa</taxon>
        <taxon>Chordata</taxon>
        <taxon>Craniata</taxon>
        <taxon>Vertebrata</taxon>
        <taxon>Euteleostomi</taxon>
        <taxon>Mammalia</taxon>
        <taxon>Eutheria</taxon>
        <taxon>Laurasiatheria</taxon>
        <taxon>Artiodactyla</taxon>
        <taxon>Suina</taxon>
        <taxon>Tayassuidae</taxon>
        <taxon>Catagonus</taxon>
    </lineage>
</organism>
<dbReference type="GO" id="GO:0032045">
    <property type="term" value="C:guanyl-nucleotide exchange factor complex"/>
    <property type="evidence" value="ECO:0007669"/>
    <property type="project" value="TreeGrafter"/>
</dbReference>
<feature type="region of interest" description="Disordered" evidence="2">
    <location>
        <begin position="212"/>
        <end position="277"/>
    </location>
</feature>
<dbReference type="Gene3D" id="1.10.510.10">
    <property type="entry name" value="Transferase(Phosphotransferase) domain 1"/>
    <property type="match status" value="2"/>
</dbReference>
<dbReference type="InterPro" id="IPR029899">
    <property type="entry name" value="KNDC1"/>
</dbReference>
<feature type="compositionally biased region" description="Basic and acidic residues" evidence="2">
    <location>
        <begin position="394"/>
        <end position="416"/>
    </location>
</feature>
<evidence type="ECO:0000256" key="1">
    <source>
        <dbReference type="ARBA" id="ARBA00022737"/>
    </source>
</evidence>
<dbReference type="GO" id="GO:0007264">
    <property type="term" value="P:small GTPase-mediated signal transduction"/>
    <property type="evidence" value="ECO:0007669"/>
    <property type="project" value="InterPro"/>
</dbReference>
<evidence type="ECO:0000313" key="4">
    <source>
        <dbReference type="Ensembl" id="ENSCWAP00000001172.1"/>
    </source>
</evidence>
<feature type="compositionally biased region" description="Polar residues" evidence="2">
    <location>
        <begin position="327"/>
        <end position="342"/>
    </location>
</feature>
<dbReference type="Pfam" id="PF16474">
    <property type="entry name" value="KIND"/>
    <property type="match status" value="1"/>
</dbReference>
<dbReference type="SMART" id="SM00750">
    <property type="entry name" value="KIND"/>
    <property type="match status" value="2"/>
</dbReference>
<dbReference type="GO" id="GO:0043025">
    <property type="term" value="C:neuronal cell body"/>
    <property type="evidence" value="ECO:0007669"/>
    <property type="project" value="TreeGrafter"/>
</dbReference>
<protein>
    <recommendedName>
        <fullName evidence="3">KIND domain-containing protein</fullName>
    </recommendedName>
</protein>
<feature type="domain" description="KIND" evidence="3">
    <location>
        <begin position="437"/>
        <end position="564"/>
    </location>
</feature>
<dbReference type="GO" id="GO:0005085">
    <property type="term" value="F:guanyl-nucleotide exchange factor activity"/>
    <property type="evidence" value="ECO:0007669"/>
    <property type="project" value="InterPro"/>
</dbReference>
<dbReference type="GeneTree" id="ENSGT00390000011408"/>
<dbReference type="PANTHER" id="PTHR21560">
    <property type="entry name" value="VERY KIND PROTEIN"/>
    <property type="match status" value="1"/>
</dbReference>
<feature type="region of interest" description="Disordered" evidence="2">
    <location>
        <begin position="311"/>
        <end position="430"/>
    </location>
</feature>
<feature type="compositionally biased region" description="Gly residues" evidence="2">
    <location>
        <begin position="373"/>
        <end position="390"/>
    </location>
</feature>
<evidence type="ECO:0000259" key="3">
    <source>
        <dbReference type="PROSITE" id="PS51377"/>
    </source>
</evidence>
<sequence length="564" mass="60001">MQAMDPAAADLYEEDGKDLDFYDFEPLPTLPEDEENVSLADILSLRDGGLSEQEAWAVCLECSLALRSVAHSALFRTLCVTPDTLAFNTSGNVCFMEQLSDDPEGAFVPPEFDVTGNTFEAHIFSLGATLKAALEYVTEPEAEPKLSQDLEALLGQMQAENPGDRPDLQSIVALCEEKLQPASSCRLCRSLSAAGRRVLSIESFSAFQDASESTWRGRLAPRGGGPRRQLGDRPADPEATAAPEGLAQTPARGGPEHPRTPPAKSLLSAPLKNGESPGQEGLACLILDAQRPPGDRDVGLLERSRLRKVQTLPQLLPEGHEAGAPSLTPSSVKNQPPTSQFSPEPKKALPEGINGLSSFRPLRPEREPRLQAGGAGSEGSSGVRGAGVPGQGPAEERPLPSSKDPRDASRDPRTPEADDGIGDGVGEPGSTAAEQVVSLQDLLSKLGRPFREYELWALSHACLSTLRTLGKHPAYLCLDSVLVAEDGAVLFRPPLANGAYNSFFLAPEVAEQKTVTEKVPGPPRAFPWPRPLHRGAHSLHADPGGAGLRAEVGAASGLSRVRRP</sequence>
<dbReference type="AlphaFoldDB" id="A0A8C3VMM3"/>
<dbReference type="Proteomes" id="UP000694540">
    <property type="component" value="Unplaced"/>
</dbReference>
<reference evidence="4" key="1">
    <citation type="submission" date="2025-08" db="UniProtKB">
        <authorList>
            <consortium name="Ensembl"/>
        </authorList>
    </citation>
    <scope>IDENTIFICATION</scope>
</reference>
<proteinExistence type="predicted"/>
<reference evidence="4" key="2">
    <citation type="submission" date="2025-09" db="UniProtKB">
        <authorList>
            <consortium name="Ensembl"/>
        </authorList>
    </citation>
    <scope>IDENTIFICATION</scope>
</reference>
<dbReference type="GO" id="GO:0030425">
    <property type="term" value="C:dendrite"/>
    <property type="evidence" value="ECO:0007669"/>
    <property type="project" value="TreeGrafter"/>
</dbReference>
<dbReference type="GO" id="GO:0048814">
    <property type="term" value="P:regulation of dendrite morphogenesis"/>
    <property type="evidence" value="ECO:0007669"/>
    <property type="project" value="TreeGrafter"/>
</dbReference>
<dbReference type="InterPro" id="IPR011019">
    <property type="entry name" value="KIND_dom"/>
</dbReference>
<dbReference type="PANTHER" id="PTHR21560:SF0">
    <property type="entry name" value="KINASE NON-CATALYTIC C-LOBE DOMAIN-CONTAINING PROTEIN 1"/>
    <property type="match status" value="1"/>
</dbReference>
<dbReference type="Ensembl" id="ENSCWAT00000001307.1">
    <property type="protein sequence ID" value="ENSCWAP00000001172.1"/>
    <property type="gene ID" value="ENSCWAG00000000988.1"/>
</dbReference>
<keyword evidence="1" id="KW-0677">Repeat</keyword>
<evidence type="ECO:0000256" key="2">
    <source>
        <dbReference type="SAM" id="MobiDB-lite"/>
    </source>
</evidence>
<accession>A0A8C3VMM3</accession>
<keyword evidence="5" id="KW-1185">Reference proteome</keyword>
<evidence type="ECO:0000313" key="5">
    <source>
        <dbReference type="Proteomes" id="UP000694540"/>
    </source>
</evidence>
<name>A0A8C3VMM3_9CETA</name>